<reference evidence="3 4" key="1">
    <citation type="journal article" date="2015" name="Genome Announc.">
        <title>Complete Genome Sequence of the Type Strain Corynebacterium mustelae DSM 45274, Isolated from Various Tissues of a Male Ferret with Lethal Sepsis.</title>
        <authorList>
            <person name="Ruckert C."/>
            <person name="Eimer J."/>
            <person name="Winkler A."/>
            <person name="Tauch A."/>
        </authorList>
    </citation>
    <scope>NUCLEOTIDE SEQUENCE [LARGE SCALE GENOMIC DNA]</scope>
    <source>
        <strain evidence="3 4">DSM 45274</strain>
    </source>
</reference>
<feature type="domain" description="HNH nuclease" evidence="2">
    <location>
        <begin position="289"/>
        <end position="341"/>
    </location>
</feature>
<dbReference type="OrthoDB" id="4412276at2"/>
<dbReference type="SMART" id="SM00507">
    <property type="entry name" value="HNHc"/>
    <property type="match status" value="1"/>
</dbReference>
<dbReference type="CDD" id="cd00085">
    <property type="entry name" value="HNHc"/>
    <property type="match status" value="1"/>
</dbReference>
<dbReference type="InterPro" id="IPR003615">
    <property type="entry name" value="HNH_nuc"/>
</dbReference>
<evidence type="ECO:0000259" key="2">
    <source>
        <dbReference type="SMART" id="SM00507"/>
    </source>
</evidence>
<dbReference type="RefSeq" id="WP_052844613.1">
    <property type="nucleotide sequence ID" value="NZ_CP011542.1"/>
</dbReference>
<dbReference type="PATRIC" id="fig|571915.4.peg.1980"/>
<sequence>MFLLHLLSLIDTSTVEAMGTLLNRFRILTSHGAELLLEIKTEQPKPEDIAQALGDTFNNATKLIRNARFFTTAELNEATAAQLSVEKLATIAKYCRKLSNLGVPRDDICTEFLRYGATSTADELGEYMRNRVTILNEQLANKPRASYARFSKTPDVDGMHHVMMKLTSEQANRMLTALNDEAKALFHQHHASSIEEARAQLIVSRVSTPTAGSTPDNHYGPLILIPLTESVDHIDGTVATTTGGTIDLVEYADLILKPHGYATIAYKTATNAIELSPPIPIQQRLASDEQRLISVAGHLMCVHPDCRIPAQHCQQHHITAFSQGGATEQNNLAPLCKRHNMENDDNPAKPKNGRIEKDPTTGKIGYRRTPSSHLRFNRAPIINKSFYEVARRLLH</sequence>
<reference evidence="4" key="2">
    <citation type="submission" date="2015-05" db="EMBL/GenBank/DDBJ databases">
        <title>Complete genome sequence of Corynebacterium mustelae DSM 45274, isolated from various tissues of a male ferret with lethal sepsis.</title>
        <authorList>
            <person name="Ruckert C."/>
            <person name="Albersmeier A."/>
            <person name="Winkler A."/>
            <person name="Tauch A."/>
        </authorList>
    </citation>
    <scope>NUCLEOTIDE SEQUENCE [LARGE SCALE GENOMIC DNA]</scope>
    <source>
        <strain evidence="4">DSM 45274</strain>
    </source>
</reference>
<feature type="compositionally biased region" description="Basic and acidic residues" evidence="1">
    <location>
        <begin position="341"/>
        <end position="360"/>
    </location>
</feature>
<gene>
    <name evidence="3" type="ORF">CMUST_09350</name>
</gene>
<accession>A0A0G3GYH8</accession>
<organism evidence="3 4">
    <name type="scientific">Corynebacterium mustelae</name>
    <dbReference type="NCBI Taxonomy" id="571915"/>
    <lineage>
        <taxon>Bacteria</taxon>
        <taxon>Bacillati</taxon>
        <taxon>Actinomycetota</taxon>
        <taxon>Actinomycetes</taxon>
        <taxon>Mycobacteriales</taxon>
        <taxon>Corynebacteriaceae</taxon>
        <taxon>Corynebacterium</taxon>
    </lineage>
</organism>
<dbReference type="STRING" id="571915.CMUST_09350"/>
<dbReference type="KEGG" id="cmv:CMUST_09350"/>
<protein>
    <recommendedName>
        <fullName evidence="2">HNH nuclease domain-containing protein</fullName>
    </recommendedName>
</protein>
<keyword evidence="4" id="KW-1185">Reference proteome</keyword>
<proteinExistence type="predicted"/>
<feature type="region of interest" description="Disordered" evidence="1">
    <location>
        <begin position="341"/>
        <end position="368"/>
    </location>
</feature>
<evidence type="ECO:0000313" key="3">
    <source>
        <dbReference type="EMBL" id="AKK06186.1"/>
    </source>
</evidence>
<dbReference type="Proteomes" id="UP000035199">
    <property type="component" value="Chromosome"/>
</dbReference>
<dbReference type="Gene3D" id="1.10.30.50">
    <property type="match status" value="1"/>
</dbReference>
<dbReference type="EMBL" id="CP011542">
    <property type="protein sequence ID" value="AKK06186.1"/>
    <property type="molecule type" value="Genomic_DNA"/>
</dbReference>
<name>A0A0G3GYH8_9CORY</name>
<evidence type="ECO:0000256" key="1">
    <source>
        <dbReference type="SAM" id="MobiDB-lite"/>
    </source>
</evidence>
<evidence type="ECO:0000313" key="4">
    <source>
        <dbReference type="Proteomes" id="UP000035199"/>
    </source>
</evidence>
<dbReference type="AlphaFoldDB" id="A0A0G3GYH8"/>